<sequence>MKKPNNQPRILIVEDEAITRKALVYKFRLFKVVVDESVNGEEALEKMKKQSYALILLDLRLPIKDGYQVLQEMKADLKLKNIPVWALSNLGQKEEIERAMALGCNEYFVKVNLNIDELVKKVLTSIGLC</sequence>
<name>A0A1G1ZLL3_9BACT</name>
<dbReference type="SMART" id="SM00448">
    <property type="entry name" value="REC"/>
    <property type="match status" value="1"/>
</dbReference>
<evidence type="ECO:0000313" key="4">
    <source>
        <dbReference type="EMBL" id="OGY65431.1"/>
    </source>
</evidence>
<dbReference type="Gene3D" id="3.40.50.2300">
    <property type="match status" value="1"/>
</dbReference>
<feature type="domain" description="Response regulatory" evidence="3">
    <location>
        <begin position="9"/>
        <end position="125"/>
    </location>
</feature>
<dbReference type="PANTHER" id="PTHR44591">
    <property type="entry name" value="STRESS RESPONSE REGULATOR PROTEIN 1"/>
    <property type="match status" value="1"/>
</dbReference>
<feature type="modified residue" description="4-aspartylphosphate" evidence="2">
    <location>
        <position position="58"/>
    </location>
</feature>
<evidence type="ECO:0000256" key="2">
    <source>
        <dbReference type="PROSITE-ProRule" id="PRU00169"/>
    </source>
</evidence>
<dbReference type="InterPro" id="IPR011006">
    <property type="entry name" value="CheY-like_superfamily"/>
</dbReference>
<dbReference type="SUPFAM" id="SSF52172">
    <property type="entry name" value="CheY-like"/>
    <property type="match status" value="1"/>
</dbReference>
<dbReference type="CDD" id="cd17546">
    <property type="entry name" value="REC_hyHK_CKI1_RcsC-like"/>
    <property type="match status" value="1"/>
</dbReference>
<accession>A0A1G1ZLL3</accession>
<dbReference type="GO" id="GO:0000160">
    <property type="term" value="P:phosphorelay signal transduction system"/>
    <property type="evidence" value="ECO:0007669"/>
    <property type="project" value="InterPro"/>
</dbReference>
<organism evidence="4 5">
    <name type="scientific">Candidatus Harrisonbacteria bacterium RIFCSPLOWO2_01_FULL_44_18</name>
    <dbReference type="NCBI Taxonomy" id="1798407"/>
    <lineage>
        <taxon>Bacteria</taxon>
        <taxon>Candidatus Harrisoniibacteriota</taxon>
    </lineage>
</organism>
<evidence type="ECO:0000256" key="1">
    <source>
        <dbReference type="ARBA" id="ARBA00022553"/>
    </source>
</evidence>
<dbReference type="EMBL" id="MHJJ01000010">
    <property type="protein sequence ID" value="OGY65431.1"/>
    <property type="molecule type" value="Genomic_DNA"/>
</dbReference>
<comment type="caution">
    <text evidence="4">The sequence shown here is derived from an EMBL/GenBank/DDBJ whole genome shotgun (WGS) entry which is preliminary data.</text>
</comment>
<evidence type="ECO:0000259" key="3">
    <source>
        <dbReference type="PROSITE" id="PS50110"/>
    </source>
</evidence>
<protein>
    <recommendedName>
        <fullName evidence="3">Response regulatory domain-containing protein</fullName>
    </recommendedName>
</protein>
<dbReference type="InterPro" id="IPR050595">
    <property type="entry name" value="Bact_response_regulator"/>
</dbReference>
<keyword evidence="1 2" id="KW-0597">Phosphoprotein</keyword>
<dbReference type="AlphaFoldDB" id="A0A1G1ZLL3"/>
<dbReference type="PANTHER" id="PTHR44591:SF23">
    <property type="entry name" value="CHEY SUBFAMILY"/>
    <property type="match status" value="1"/>
</dbReference>
<dbReference type="STRING" id="1798407.A3A16_03200"/>
<dbReference type="Proteomes" id="UP000177942">
    <property type="component" value="Unassembled WGS sequence"/>
</dbReference>
<dbReference type="Pfam" id="PF00072">
    <property type="entry name" value="Response_reg"/>
    <property type="match status" value="1"/>
</dbReference>
<evidence type="ECO:0000313" key="5">
    <source>
        <dbReference type="Proteomes" id="UP000177942"/>
    </source>
</evidence>
<proteinExistence type="predicted"/>
<dbReference type="PROSITE" id="PS50110">
    <property type="entry name" value="RESPONSE_REGULATORY"/>
    <property type="match status" value="1"/>
</dbReference>
<dbReference type="InterPro" id="IPR001789">
    <property type="entry name" value="Sig_transdc_resp-reg_receiver"/>
</dbReference>
<gene>
    <name evidence="4" type="ORF">A3A16_03200</name>
</gene>
<reference evidence="4 5" key="1">
    <citation type="journal article" date="2016" name="Nat. Commun.">
        <title>Thousands of microbial genomes shed light on interconnected biogeochemical processes in an aquifer system.</title>
        <authorList>
            <person name="Anantharaman K."/>
            <person name="Brown C.T."/>
            <person name="Hug L.A."/>
            <person name="Sharon I."/>
            <person name="Castelle C.J."/>
            <person name="Probst A.J."/>
            <person name="Thomas B.C."/>
            <person name="Singh A."/>
            <person name="Wilkins M.J."/>
            <person name="Karaoz U."/>
            <person name="Brodie E.L."/>
            <person name="Williams K.H."/>
            <person name="Hubbard S.S."/>
            <person name="Banfield J.F."/>
        </authorList>
    </citation>
    <scope>NUCLEOTIDE SEQUENCE [LARGE SCALE GENOMIC DNA]</scope>
</reference>